<evidence type="ECO:0000256" key="7">
    <source>
        <dbReference type="ARBA" id="ARBA00023136"/>
    </source>
</evidence>
<evidence type="ECO:0000256" key="4">
    <source>
        <dbReference type="ARBA" id="ARBA00022519"/>
    </source>
</evidence>
<keyword evidence="6 8" id="KW-1133">Transmembrane helix</keyword>
<feature type="domain" description="Type II secretion system protein GspF" evidence="9">
    <location>
        <begin position="69"/>
        <end position="192"/>
    </location>
</feature>
<dbReference type="PANTHER" id="PTHR30012:SF0">
    <property type="entry name" value="TYPE II SECRETION SYSTEM PROTEIN F-RELATED"/>
    <property type="match status" value="1"/>
</dbReference>
<accession>A0A0G0WA95</accession>
<proteinExistence type="inferred from homology"/>
<dbReference type="FunFam" id="1.20.81.30:FF:000001">
    <property type="entry name" value="Type II secretion system protein F"/>
    <property type="match status" value="2"/>
</dbReference>
<evidence type="ECO:0000256" key="6">
    <source>
        <dbReference type="ARBA" id="ARBA00022989"/>
    </source>
</evidence>
<gene>
    <name evidence="10" type="ORF">UU65_C0003G0047</name>
</gene>
<dbReference type="AlphaFoldDB" id="A0A0G0WA95"/>
<dbReference type="PRINTS" id="PR00812">
    <property type="entry name" value="BCTERIALGSPF"/>
</dbReference>
<keyword evidence="7 8" id="KW-0472">Membrane</keyword>
<feature type="transmembrane region" description="Helical" evidence="8">
    <location>
        <begin position="211"/>
        <end position="237"/>
    </location>
</feature>
<keyword evidence="5 8" id="KW-0812">Transmembrane</keyword>
<dbReference type="Proteomes" id="UP000033869">
    <property type="component" value="Unassembled WGS sequence"/>
</dbReference>
<dbReference type="PANTHER" id="PTHR30012">
    <property type="entry name" value="GENERAL SECRETION PATHWAY PROTEIN"/>
    <property type="match status" value="1"/>
</dbReference>
<dbReference type="InterPro" id="IPR018076">
    <property type="entry name" value="T2SS_GspF_dom"/>
</dbReference>
<evidence type="ECO:0000256" key="8">
    <source>
        <dbReference type="SAM" id="Phobius"/>
    </source>
</evidence>
<evidence type="ECO:0000313" key="10">
    <source>
        <dbReference type="EMBL" id="KKS08992.1"/>
    </source>
</evidence>
<protein>
    <submittedName>
        <fullName evidence="10">Pilin biogenesis protein</fullName>
    </submittedName>
</protein>
<dbReference type="InterPro" id="IPR003004">
    <property type="entry name" value="GspF/PilC"/>
</dbReference>
<evidence type="ECO:0000256" key="3">
    <source>
        <dbReference type="ARBA" id="ARBA00022475"/>
    </source>
</evidence>
<evidence type="ECO:0000256" key="5">
    <source>
        <dbReference type="ARBA" id="ARBA00022692"/>
    </source>
</evidence>
<name>A0A0G0WA95_UNCC2</name>
<dbReference type="Pfam" id="PF00482">
    <property type="entry name" value="T2SSF"/>
    <property type="match status" value="2"/>
</dbReference>
<feature type="transmembrane region" description="Helical" evidence="8">
    <location>
        <begin position="375"/>
        <end position="396"/>
    </location>
</feature>
<evidence type="ECO:0000256" key="2">
    <source>
        <dbReference type="ARBA" id="ARBA00005745"/>
    </source>
</evidence>
<feature type="domain" description="Type II secretion system protein GspF" evidence="9">
    <location>
        <begin position="272"/>
        <end position="394"/>
    </location>
</feature>
<comment type="similarity">
    <text evidence="2">Belongs to the GSP F family.</text>
</comment>
<evidence type="ECO:0000259" key="9">
    <source>
        <dbReference type="Pfam" id="PF00482"/>
    </source>
</evidence>
<comment type="subcellular location">
    <subcellularLocation>
        <location evidence="1">Cell inner membrane</location>
        <topology evidence="1">Multi-pass membrane protein</topology>
    </subcellularLocation>
</comment>
<dbReference type="Gene3D" id="1.20.81.30">
    <property type="entry name" value="Type II secretion system (T2SS), domain F"/>
    <property type="match status" value="2"/>
</dbReference>
<evidence type="ECO:0000313" key="11">
    <source>
        <dbReference type="Proteomes" id="UP000033869"/>
    </source>
</evidence>
<dbReference type="InterPro" id="IPR042094">
    <property type="entry name" value="T2SS_GspF_sf"/>
</dbReference>
<feature type="transmembrane region" description="Helical" evidence="8">
    <location>
        <begin position="169"/>
        <end position="191"/>
    </location>
</feature>
<dbReference type="GO" id="GO:0005886">
    <property type="term" value="C:plasma membrane"/>
    <property type="evidence" value="ECO:0007669"/>
    <property type="project" value="UniProtKB-SubCell"/>
</dbReference>
<sequence length="402" mass="44655">MPTYTYKARDKDNKLIVGTIDSQTEESAANLLSDKGLVPTGMVVKEKFKGFDRLIIKHSSVSLKTLMIFSKELSIMISAGIPIARAFKTLVDEEVNLKFSTIIAGIAKDIEDGEPLHKSFQKYPDVFPSMYISAVKAGEASGSLDRMLIKLSDQLESDYETILRIRSAMAYPIFILAVLVFTAAVVTIWVLPQIKTVFDEASAQLPLITRIILSISDIVRANGIATILILGILVYFLRLWMKTDKGKITLDNMKLVIPVFNNIYKKVYMDHFTGTLATLLSGGLPILESLDIVADGMNNRFYKESILRVRDKIKDGATLSKPLREDPLFPKMIPQMIAIGEETGKIDEILLKLSKFYHSEVDNTIKGASSLIEPIMLLLIGVGVGFLVATIILPIYNLSQVF</sequence>
<keyword evidence="3" id="KW-1003">Cell membrane</keyword>
<reference evidence="10 11" key="1">
    <citation type="journal article" date="2015" name="Nature">
        <title>rRNA introns, odd ribosomes, and small enigmatic genomes across a large radiation of phyla.</title>
        <authorList>
            <person name="Brown C.T."/>
            <person name="Hug L.A."/>
            <person name="Thomas B.C."/>
            <person name="Sharon I."/>
            <person name="Castelle C.J."/>
            <person name="Singh A."/>
            <person name="Wilkins M.J."/>
            <person name="Williams K.H."/>
            <person name="Banfield J.F."/>
        </authorList>
    </citation>
    <scope>NUCLEOTIDE SEQUENCE [LARGE SCALE GENOMIC DNA]</scope>
</reference>
<comment type="caution">
    <text evidence="10">The sequence shown here is derived from an EMBL/GenBank/DDBJ whole genome shotgun (WGS) entry which is preliminary data.</text>
</comment>
<dbReference type="EMBL" id="LCBL01000003">
    <property type="protein sequence ID" value="KKS08992.1"/>
    <property type="molecule type" value="Genomic_DNA"/>
</dbReference>
<keyword evidence="4" id="KW-0997">Cell inner membrane</keyword>
<evidence type="ECO:0000256" key="1">
    <source>
        <dbReference type="ARBA" id="ARBA00004429"/>
    </source>
</evidence>
<organism evidence="10 11">
    <name type="scientific">candidate division CPR2 bacterium GW2011_GWC1_41_48</name>
    <dbReference type="NCBI Taxonomy" id="1618344"/>
    <lineage>
        <taxon>Bacteria</taxon>
        <taxon>Bacteria division CPR2</taxon>
    </lineage>
</organism>